<name>F8L7J6_SIMNZ</name>
<dbReference type="Gene3D" id="2.40.50.140">
    <property type="entry name" value="Nucleic acid-binding proteins"/>
    <property type="match status" value="1"/>
</dbReference>
<keyword evidence="1 2" id="KW-0238">DNA-binding</keyword>
<dbReference type="Pfam" id="PF00436">
    <property type="entry name" value="SSB"/>
    <property type="match status" value="1"/>
</dbReference>
<dbReference type="PANTHER" id="PTHR10302:SF27">
    <property type="entry name" value="SINGLE-STRANDED DNA-BINDING PROTEIN"/>
    <property type="match status" value="1"/>
</dbReference>
<dbReference type="KEGG" id="sng:SNE_A08520"/>
<evidence type="ECO:0000256" key="4">
    <source>
        <dbReference type="SAM" id="MobiDB-lite"/>
    </source>
</evidence>
<dbReference type="InterPro" id="IPR000424">
    <property type="entry name" value="Primosome_PriB/ssb"/>
</dbReference>
<dbReference type="PROSITE" id="PS50935">
    <property type="entry name" value="SSB"/>
    <property type="match status" value="1"/>
</dbReference>
<dbReference type="STRING" id="331113.SNE_A08520"/>
<accession>F8L7J6</accession>
<dbReference type="GO" id="GO:0003697">
    <property type="term" value="F:single-stranded DNA binding"/>
    <property type="evidence" value="ECO:0007669"/>
    <property type="project" value="InterPro"/>
</dbReference>
<dbReference type="HOGENOM" id="CLU_078758_0_1_0"/>
<dbReference type="OrthoDB" id="9809878at2"/>
<dbReference type="InterPro" id="IPR011344">
    <property type="entry name" value="ssDNA-bd"/>
</dbReference>
<dbReference type="PANTHER" id="PTHR10302">
    <property type="entry name" value="SINGLE-STRANDED DNA-BINDING PROTEIN"/>
    <property type="match status" value="1"/>
</dbReference>
<evidence type="ECO:0000256" key="2">
    <source>
        <dbReference type="PROSITE-ProRule" id="PRU00252"/>
    </source>
</evidence>
<dbReference type="GO" id="GO:0006260">
    <property type="term" value="P:DNA replication"/>
    <property type="evidence" value="ECO:0007669"/>
    <property type="project" value="InterPro"/>
</dbReference>
<sequence length="164" mass="18254">MNQLTIMGHLGADPEVRFTSSGQKVTTLRVAENQKRGGKDETLWWRITIWGDQFDKLVSYLKKGSAIIVTGEMSKPEIYNDRDGKPQISLNMTAYHIAFSPFGRTEKQPQEEPAMAGQSSGMSGFGGDQGQQHHYHKGGYDQSHMSQGQGPTSYNEPSDDEIPF</sequence>
<dbReference type="GO" id="GO:0009295">
    <property type="term" value="C:nucleoid"/>
    <property type="evidence" value="ECO:0007669"/>
    <property type="project" value="TreeGrafter"/>
</dbReference>
<evidence type="ECO:0000313" key="5">
    <source>
        <dbReference type="EMBL" id="CCB88729.1"/>
    </source>
</evidence>
<protein>
    <recommendedName>
        <fullName evidence="3">Single-stranded DNA-binding protein</fullName>
    </recommendedName>
</protein>
<dbReference type="RefSeq" id="WP_013943196.1">
    <property type="nucleotide sequence ID" value="NC_015713.1"/>
</dbReference>
<dbReference type="EMBL" id="FR872582">
    <property type="protein sequence ID" value="CCB88729.1"/>
    <property type="molecule type" value="Genomic_DNA"/>
</dbReference>
<dbReference type="AlphaFoldDB" id="F8L7J6"/>
<keyword evidence="6" id="KW-1185">Reference proteome</keyword>
<feature type="compositionally biased region" description="Polar residues" evidence="4">
    <location>
        <begin position="143"/>
        <end position="156"/>
    </location>
</feature>
<dbReference type="Proteomes" id="UP000000496">
    <property type="component" value="Chromosome gsn.131"/>
</dbReference>
<gene>
    <name evidence="5" type="primary">ssb</name>
    <name evidence="5" type="ordered locus">SNE_A08520</name>
</gene>
<reference evidence="5 6" key="1">
    <citation type="journal article" date="2011" name="Mol. Biol. Evol.">
        <title>Unity in variety--the pan-genome of the Chlamydiae.</title>
        <authorList>
            <person name="Collingro A."/>
            <person name="Tischler P."/>
            <person name="Weinmaier T."/>
            <person name="Penz T."/>
            <person name="Heinz E."/>
            <person name="Brunham R.C."/>
            <person name="Read T.D."/>
            <person name="Bavoil P.M."/>
            <person name="Sachse K."/>
            <person name="Kahane S."/>
            <person name="Friedman M.G."/>
            <person name="Rattei T."/>
            <person name="Myers G.S."/>
            <person name="Horn M."/>
        </authorList>
    </citation>
    <scope>NUCLEOTIDE SEQUENCE [LARGE SCALE GENOMIC DNA]</scope>
    <source>
        <strain evidence="6">ATCC VR-1471 / Z</strain>
    </source>
</reference>
<evidence type="ECO:0000256" key="1">
    <source>
        <dbReference type="ARBA" id="ARBA00023125"/>
    </source>
</evidence>
<dbReference type="SUPFAM" id="SSF50249">
    <property type="entry name" value="Nucleic acid-binding proteins"/>
    <property type="match status" value="1"/>
</dbReference>
<evidence type="ECO:0000256" key="3">
    <source>
        <dbReference type="RuleBase" id="RU000524"/>
    </source>
</evidence>
<feature type="region of interest" description="Disordered" evidence="4">
    <location>
        <begin position="105"/>
        <end position="164"/>
    </location>
</feature>
<proteinExistence type="predicted"/>
<dbReference type="NCBIfam" id="TIGR00621">
    <property type="entry name" value="ssb"/>
    <property type="match status" value="1"/>
</dbReference>
<dbReference type="CDD" id="cd04496">
    <property type="entry name" value="SSB_OBF"/>
    <property type="match status" value="1"/>
</dbReference>
<dbReference type="InterPro" id="IPR012340">
    <property type="entry name" value="NA-bd_OB-fold"/>
</dbReference>
<dbReference type="eggNOG" id="COG0629">
    <property type="taxonomic scope" value="Bacteria"/>
</dbReference>
<evidence type="ECO:0000313" key="6">
    <source>
        <dbReference type="Proteomes" id="UP000000496"/>
    </source>
</evidence>
<organism evidence="5 6">
    <name type="scientific">Simkania negevensis (strain ATCC VR-1471 / DSM 27360 / Z)</name>
    <dbReference type="NCBI Taxonomy" id="331113"/>
    <lineage>
        <taxon>Bacteria</taxon>
        <taxon>Pseudomonadati</taxon>
        <taxon>Chlamydiota</taxon>
        <taxon>Chlamydiia</taxon>
        <taxon>Parachlamydiales</taxon>
        <taxon>Simkaniaceae</taxon>
        <taxon>Simkania</taxon>
    </lineage>
</organism>